<dbReference type="Proteomes" id="UP001311799">
    <property type="component" value="Unassembled WGS sequence"/>
</dbReference>
<dbReference type="SUPFAM" id="SSF90123">
    <property type="entry name" value="ABC transporter transmembrane region"/>
    <property type="match status" value="2"/>
</dbReference>
<dbReference type="PROSITE" id="PS00211">
    <property type="entry name" value="ABC_TRANSPORTER_1"/>
    <property type="match status" value="1"/>
</dbReference>
<evidence type="ECO:0000256" key="2">
    <source>
        <dbReference type="ARBA" id="ARBA00007577"/>
    </source>
</evidence>
<dbReference type="InterPro" id="IPR036640">
    <property type="entry name" value="ABC1_TM_sf"/>
</dbReference>
<evidence type="ECO:0000313" key="12">
    <source>
        <dbReference type="EMBL" id="KAK6589839.1"/>
    </source>
</evidence>
<feature type="transmembrane region" description="Helical" evidence="9">
    <location>
        <begin position="729"/>
        <end position="757"/>
    </location>
</feature>
<gene>
    <name evidence="12" type="ORF">RS030_192845</name>
</gene>
<evidence type="ECO:0000256" key="9">
    <source>
        <dbReference type="SAM" id="Phobius"/>
    </source>
</evidence>
<dbReference type="PROSITE" id="PS50893">
    <property type="entry name" value="ABC_TRANSPORTER_2"/>
    <property type="match status" value="1"/>
</dbReference>
<keyword evidence="13" id="KW-1185">Reference proteome</keyword>
<evidence type="ECO:0000256" key="7">
    <source>
        <dbReference type="ARBA" id="ARBA00022989"/>
    </source>
</evidence>
<dbReference type="Pfam" id="PF00664">
    <property type="entry name" value="ABC_membrane"/>
    <property type="match status" value="2"/>
</dbReference>
<feature type="transmembrane region" description="Helical" evidence="9">
    <location>
        <begin position="95"/>
        <end position="116"/>
    </location>
</feature>
<sequence>MSRVEMEMSKKECGEVDIMKETTGKSKSDSNECVKMEISFLNRENMLKIIFGFLFSVLNGISVPLFLLFFGLALQKIPQNSNYSNEQYDEFIKNIYYLIGVTFNSFISGWLSISLFESVSEDYVKKIKRECFKYLLYMDESWYSQNEKSYVSSKLISNIALIKEGYGIKLSQLISNVSQFVFGFIIGFIRGWKMALVMSASLPLVAMAGYFITVIHKSWGKNTKESYSRSGAIAFETLKNIKLVKSYCLETYMFNKYYELISDVEKIGKKASISVSLGMGLVSLIVFSSYSLGFWYGGILVSESMDSGCNSFEDLNCFTVANVISIFFVITNASIALGQSTPSLGSLVKASLAFNELKTLYKNPTVRNQKEPIRVEDFKSDIQFKKVSFTYPNTTKVILKDFDLSIKNGKITTILGPSGCGKSSILKLILRLNDPNEGKICIGGIDLKRYDLNFLREQVTMVDQESKLFNTTIRQNLLYGNPNATESQIEEALKISQAWEFVNSFPNKLETYVGNEGSLLSGGQRQRIAIARAIIRNSSIIILDEATSGLDAKTEESFIESFTKYVLKKKITVVMIAHRVQTIKHSYHIIILDNPSSNDDNSGLKIMEQGPISQLFGMKDSIYSNLMHRLENGTDSNKENNKLIQKMESDKTLRKLTTEFSKRSTTLSFYDNSISNSLESLSKPLINQRDTNDYSLMMKDIFNDNIKTFSVRLPKVSLFKLLLLMKNDIHYLILGILSASIQGATFPLMGFLIGRFVTSAILPTSDLVRSETGNYSLYFLLLAILIFLMTFSQNSFLQISGEKLVKRLRAESFYSMLYQDISFFENHDNNTLELCEMLSEDTRLAKSIVGENVGLYTQNVVTVILGFVISFTGSVEITFAILGFFILLIPTGFAQSKILKGSANRDLSKRNDDNNYEFNNENERVPSIDYLQEVMQMHSIIKIFNLEGKFIAKYRRSTRYEYIKGVFDANLLGICWGLGQAIQNTAQTFGIWYGSKMTISEKLSLGDLVQTILSLVLTAASVCRSQVYGTDKKKARLSANKLFSIIDRVPKVNNKSFVNMEERCNTEFVGGNQIRKRKDSILKQNYNKRFNRIKNFFEIKDFKNVSPENLKLFDDMNGGLDINHENIIKNGSISFINISFSYYDDINKLILSNLTFNIKSGEFVALVGKSGCGKSTILELLERFYNLNEFSIHSNNNYPSSLSKEINDCIYNNNEPKNIGKCIKSKIMIGDIDIEELDVRELRMAFSYVQQNPILFSGTIEDNIRFGNLHSSMEEIEEASKRAQIIEFVEKFPQGLKTKVSIQSFLHLC</sequence>
<dbReference type="PANTHER" id="PTHR43394:SF27">
    <property type="entry name" value="ATP-DEPENDENT TRANSLOCASE ABCB1-LIKE"/>
    <property type="match status" value="1"/>
</dbReference>
<dbReference type="PANTHER" id="PTHR43394">
    <property type="entry name" value="ATP-DEPENDENT PERMEASE MDL1, MITOCHONDRIAL"/>
    <property type="match status" value="1"/>
</dbReference>
<dbReference type="Gene3D" id="1.20.1560.10">
    <property type="entry name" value="ABC transporter type 1, transmembrane domain"/>
    <property type="match status" value="2"/>
</dbReference>
<dbReference type="InterPro" id="IPR011527">
    <property type="entry name" value="ABC1_TM_dom"/>
</dbReference>
<feature type="transmembrane region" description="Helical" evidence="9">
    <location>
        <begin position="777"/>
        <end position="797"/>
    </location>
</feature>
<keyword evidence="7 9" id="KW-1133">Transmembrane helix</keyword>
<feature type="transmembrane region" description="Helical" evidence="9">
    <location>
        <begin position="195"/>
        <end position="215"/>
    </location>
</feature>
<keyword evidence="3" id="KW-0813">Transport</keyword>
<dbReference type="Gene3D" id="3.40.50.300">
    <property type="entry name" value="P-loop containing nucleotide triphosphate hydrolases"/>
    <property type="match status" value="2"/>
</dbReference>
<dbReference type="SUPFAM" id="SSF52540">
    <property type="entry name" value="P-loop containing nucleoside triphosphate hydrolases"/>
    <property type="match status" value="2"/>
</dbReference>
<proteinExistence type="inferred from homology"/>
<dbReference type="FunFam" id="3.40.50.300:FF:000604">
    <property type="entry name" value="ABC transporter B family member 28"/>
    <property type="match status" value="1"/>
</dbReference>
<keyword evidence="8 9" id="KW-0472">Membrane</keyword>
<feature type="transmembrane region" description="Helical" evidence="9">
    <location>
        <begin position="275"/>
        <end position="298"/>
    </location>
</feature>
<evidence type="ECO:0000259" key="10">
    <source>
        <dbReference type="PROSITE" id="PS50893"/>
    </source>
</evidence>
<keyword evidence="5" id="KW-0547">Nucleotide-binding</keyword>
<evidence type="ECO:0000256" key="3">
    <source>
        <dbReference type="ARBA" id="ARBA00022448"/>
    </source>
</evidence>
<dbReference type="GO" id="GO:0090374">
    <property type="term" value="P:oligopeptide export from mitochondrion"/>
    <property type="evidence" value="ECO:0007669"/>
    <property type="project" value="TreeGrafter"/>
</dbReference>
<dbReference type="PROSITE" id="PS50929">
    <property type="entry name" value="ABC_TM1F"/>
    <property type="match status" value="2"/>
</dbReference>
<accession>A0AAV9XZT5</accession>
<feature type="domain" description="ABC transmembrane type-1" evidence="11">
    <location>
        <begin position="50"/>
        <end position="349"/>
    </location>
</feature>
<evidence type="ECO:0000313" key="13">
    <source>
        <dbReference type="Proteomes" id="UP001311799"/>
    </source>
</evidence>
<dbReference type="SMART" id="SM00382">
    <property type="entry name" value="AAA"/>
    <property type="match status" value="2"/>
</dbReference>
<keyword evidence="6 12" id="KW-0067">ATP-binding</keyword>
<comment type="subcellular location">
    <subcellularLocation>
        <location evidence="1">Membrane</location>
        <topology evidence="1">Multi-pass membrane protein</topology>
    </subcellularLocation>
</comment>
<dbReference type="GO" id="GO:0005743">
    <property type="term" value="C:mitochondrial inner membrane"/>
    <property type="evidence" value="ECO:0007669"/>
    <property type="project" value="TreeGrafter"/>
</dbReference>
<dbReference type="InterPro" id="IPR039421">
    <property type="entry name" value="Type_1_exporter"/>
</dbReference>
<feature type="transmembrane region" description="Helical" evidence="9">
    <location>
        <begin position="318"/>
        <end position="337"/>
    </location>
</feature>
<dbReference type="InterPro" id="IPR027417">
    <property type="entry name" value="P-loop_NTPase"/>
</dbReference>
<dbReference type="EMBL" id="JAWDEY010000010">
    <property type="protein sequence ID" value="KAK6589839.1"/>
    <property type="molecule type" value="Genomic_DNA"/>
</dbReference>
<dbReference type="GO" id="GO:0016887">
    <property type="term" value="F:ATP hydrolysis activity"/>
    <property type="evidence" value="ECO:0007669"/>
    <property type="project" value="InterPro"/>
</dbReference>
<dbReference type="GO" id="GO:0015421">
    <property type="term" value="F:ABC-type oligopeptide transporter activity"/>
    <property type="evidence" value="ECO:0007669"/>
    <property type="project" value="TreeGrafter"/>
</dbReference>
<evidence type="ECO:0000259" key="11">
    <source>
        <dbReference type="PROSITE" id="PS50929"/>
    </source>
</evidence>
<evidence type="ECO:0000256" key="4">
    <source>
        <dbReference type="ARBA" id="ARBA00022692"/>
    </source>
</evidence>
<feature type="transmembrane region" description="Helical" evidence="9">
    <location>
        <begin position="49"/>
        <end position="75"/>
    </location>
</feature>
<feature type="domain" description="ABC transmembrane type-1" evidence="11">
    <location>
        <begin position="733"/>
        <end position="1022"/>
    </location>
</feature>
<reference evidence="12 13" key="1">
    <citation type="submission" date="2023-10" db="EMBL/GenBank/DDBJ databases">
        <title>Comparative genomics analysis reveals potential genetic determinants of host preference in Cryptosporidium xiaoi.</title>
        <authorList>
            <person name="Xiao L."/>
            <person name="Li J."/>
        </authorList>
    </citation>
    <scope>NUCLEOTIDE SEQUENCE [LARGE SCALE GENOMIC DNA]</scope>
    <source>
        <strain evidence="12 13">52996</strain>
    </source>
</reference>
<comment type="caution">
    <text evidence="12">The sequence shown here is derived from an EMBL/GenBank/DDBJ whole genome shotgun (WGS) entry which is preliminary data.</text>
</comment>
<evidence type="ECO:0000256" key="5">
    <source>
        <dbReference type="ARBA" id="ARBA00022741"/>
    </source>
</evidence>
<protein>
    <submittedName>
        <fullName evidence="12">ATP-binding cassette transporter</fullName>
    </submittedName>
</protein>
<feature type="domain" description="ABC transporter" evidence="10">
    <location>
        <begin position="382"/>
        <end position="619"/>
    </location>
</feature>
<evidence type="ECO:0000256" key="8">
    <source>
        <dbReference type="ARBA" id="ARBA00023136"/>
    </source>
</evidence>
<dbReference type="Pfam" id="PF00005">
    <property type="entry name" value="ABC_tran"/>
    <property type="match status" value="2"/>
</dbReference>
<feature type="transmembrane region" description="Helical" evidence="9">
    <location>
        <begin position="877"/>
        <end position="895"/>
    </location>
</feature>
<dbReference type="InterPro" id="IPR003593">
    <property type="entry name" value="AAA+_ATPase"/>
</dbReference>
<name>A0AAV9XZT5_9CRYT</name>
<feature type="transmembrane region" description="Helical" evidence="9">
    <location>
        <begin position="173"/>
        <end position="189"/>
    </location>
</feature>
<dbReference type="GO" id="GO:0005524">
    <property type="term" value="F:ATP binding"/>
    <property type="evidence" value="ECO:0007669"/>
    <property type="project" value="UniProtKB-KW"/>
</dbReference>
<organism evidence="12 13">
    <name type="scientific">Cryptosporidium xiaoi</name>
    <dbReference type="NCBI Taxonomy" id="659607"/>
    <lineage>
        <taxon>Eukaryota</taxon>
        <taxon>Sar</taxon>
        <taxon>Alveolata</taxon>
        <taxon>Apicomplexa</taxon>
        <taxon>Conoidasida</taxon>
        <taxon>Coccidia</taxon>
        <taxon>Eucoccidiorida</taxon>
        <taxon>Eimeriorina</taxon>
        <taxon>Cryptosporidiidae</taxon>
        <taxon>Cryptosporidium</taxon>
    </lineage>
</organism>
<keyword evidence="4 9" id="KW-0812">Transmembrane</keyword>
<evidence type="ECO:0000256" key="6">
    <source>
        <dbReference type="ARBA" id="ARBA00022840"/>
    </source>
</evidence>
<evidence type="ECO:0000256" key="1">
    <source>
        <dbReference type="ARBA" id="ARBA00004141"/>
    </source>
</evidence>
<dbReference type="CDD" id="cd18578">
    <property type="entry name" value="ABC_6TM_Pgp_ABCB1_D2_like"/>
    <property type="match status" value="1"/>
</dbReference>
<dbReference type="InterPro" id="IPR003439">
    <property type="entry name" value="ABC_transporter-like_ATP-bd"/>
</dbReference>
<dbReference type="CDD" id="cd18577">
    <property type="entry name" value="ABC_6TM_Pgp_ABCB1_D1_like"/>
    <property type="match status" value="1"/>
</dbReference>
<comment type="similarity">
    <text evidence="2">Belongs to the ABC transporter superfamily. ABCB family. Multidrug resistance exporter (TC 3.A.1.201) subfamily.</text>
</comment>
<dbReference type="InterPro" id="IPR017871">
    <property type="entry name" value="ABC_transporter-like_CS"/>
</dbReference>